<keyword evidence="5" id="KW-1185">Reference proteome</keyword>
<evidence type="ECO:0000313" key="5">
    <source>
        <dbReference type="Proteomes" id="UP000184480"/>
    </source>
</evidence>
<proteinExistence type="predicted"/>
<dbReference type="Gene3D" id="1.20.58.2150">
    <property type="match status" value="1"/>
</dbReference>
<dbReference type="Pfam" id="PF15979">
    <property type="entry name" value="Glyco_hydro_115"/>
    <property type="match status" value="1"/>
</dbReference>
<dbReference type="Proteomes" id="UP000184480">
    <property type="component" value="Unassembled WGS sequence"/>
</dbReference>
<dbReference type="InterPro" id="IPR029018">
    <property type="entry name" value="Hex-like_dom2"/>
</dbReference>
<evidence type="ECO:0000256" key="2">
    <source>
        <dbReference type="SAM" id="SignalP"/>
    </source>
</evidence>
<organism evidence="4 5">
    <name type="scientific">Dysgonomonas macrotermitis</name>
    <dbReference type="NCBI Taxonomy" id="1346286"/>
    <lineage>
        <taxon>Bacteria</taxon>
        <taxon>Pseudomonadati</taxon>
        <taxon>Bacteroidota</taxon>
        <taxon>Bacteroidia</taxon>
        <taxon>Bacteroidales</taxon>
        <taxon>Dysgonomonadaceae</taxon>
        <taxon>Dysgonomonas</taxon>
    </lineage>
</organism>
<reference evidence="5" key="1">
    <citation type="submission" date="2016-11" db="EMBL/GenBank/DDBJ databases">
        <authorList>
            <person name="Varghese N."/>
            <person name="Submissions S."/>
        </authorList>
    </citation>
    <scope>NUCLEOTIDE SEQUENCE [LARGE SCALE GENOMIC DNA]</scope>
    <source>
        <strain evidence="5">DSM 27370</strain>
    </source>
</reference>
<dbReference type="EMBL" id="FQUC01000001">
    <property type="protein sequence ID" value="SHE44760.1"/>
    <property type="molecule type" value="Genomic_DNA"/>
</dbReference>
<dbReference type="Gene3D" id="3.20.20.520">
    <property type="entry name" value="Glycosyl hydrolase family 115"/>
    <property type="match status" value="1"/>
</dbReference>
<gene>
    <name evidence="4" type="ORF">SAMN05444362_101346</name>
</gene>
<keyword evidence="1 4" id="KW-0378">Hydrolase</keyword>
<accession>A0A1M4TJX1</accession>
<dbReference type="InterPro" id="IPR042301">
    <property type="entry name" value="GH115_sf"/>
</dbReference>
<dbReference type="OrthoDB" id="8727830at2"/>
<dbReference type="PANTHER" id="PTHR37842:SF2">
    <property type="entry name" value="GYLCOSYL HYDROLASE 115 C-TERMINAL DOMAIN-CONTAINING PROTEIN"/>
    <property type="match status" value="1"/>
</dbReference>
<feature type="domain" description="Gylcosyl hydrolase 115 C-terminal" evidence="3">
    <location>
        <begin position="783"/>
        <end position="928"/>
    </location>
</feature>
<feature type="chain" id="PRO_5009907553" evidence="2">
    <location>
        <begin position="24"/>
        <end position="937"/>
    </location>
</feature>
<dbReference type="InterPro" id="IPR041437">
    <property type="entry name" value="GH115_C"/>
</dbReference>
<protein>
    <submittedName>
        <fullName evidence="4">Glycosyl hydrolase family 115</fullName>
    </submittedName>
</protein>
<name>A0A1M4TJX1_9BACT</name>
<dbReference type="GO" id="GO:0016787">
    <property type="term" value="F:hydrolase activity"/>
    <property type="evidence" value="ECO:0007669"/>
    <property type="project" value="UniProtKB-KW"/>
</dbReference>
<dbReference type="STRING" id="1346286.SAMN05444362_101346"/>
<dbReference type="GO" id="GO:0005975">
    <property type="term" value="P:carbohydrate metabolic process"/>
    <property type="evidence" value="ECO:0007669"/>
    <property type="project" value="UniProtKB-ARBA"/>
</dbReference>
<dbReference type="RefSeq" id="WP_062175435.1">
    <property type="nucleotide sequence ID" value="NZ_BBXL01000001.1"/>
</dbReference>
<dbReference type="AlphaFoldDB" id="A0A1M4TJX1"/>
<dbReference type="SUPFAM" id="SSF55545">
    <property type="entry name" value="beta-N-acetylhexosaminidase-like domain"/>
    <property type="match status" value="1"/>
</dbReference>
<feature type="signal peptide" evidence="2">
    <location>
        <begin position="1"/>
        <end position="23"/>
    </location>
</feature>
<dbReference type="InterPro" id="IPR031924">
    <property type="entry name" value="GH115"/>
</dbReference>
<dbReference type="Pfam" id="PF17829">
    <property type="entry name" value="GH115_C"/>
    <property type="match status" value="1"/>
</dbReference>
<sequence length="937" mass="107600">MKRIITLLSILYLLMCLPLSSIANDFMLITKDKALQVYIDPKEKEVVQTSRDIFFSDVELVSGIKAKLQSPGNSFSVVAGTIGTNKYIDELISRKLIQADGLKDQWEAFRIQIITDNNKDILVVAGSDSRGTAYGILELSRLIGVSPWVWWADALPDKKDEVSLKRDYYTQQQPSVQYRGIFLNDEDWGLMPWSSKNYEQTSRKGQIGPKTYARIFELLLRLRANTLWPAMHESTVPFYFVEGNKEMADKYGIVLGTSHCEPLMRNGAGEWDNKKYGEYNYLTNKETINQYWGERLQEAGKYENFYTIGMRGVHDGKMEGVKTLDEQTSVLQDVIDNQRQLLTKYVGKDASSIPQAFIPYKEVLSVYENGLKLPDDVTLVWCDDNYGYLTRLSNTEEQKRKGGGGVYYHISYWGRPHDYLWLSTTQPSLIYYQMQNAWKHNVRKLWILNVGDIKPAEYDMEFFLDMAWNINSIDDSNIYQHMDTWLTREFGKALSPQLSFVMKEYFRLASIRRPEFMGWSRVEEYSVKGGKTPVIDTEFNPFMFGDEIEQRIADYDRITDIINQLGEEIPDNRKSAYFQLMTYPVNAAAEMNKKLLYAQKARLFAKHNLPDANLYALQSNNAYNEITALTMAYNRDMAKMKWDGMMDMKPRKLAVFERAPLPDRVDIANSGKASVWIEGEEQPRTAGATINLQPLVKHAKDSTFVILLQQGNQPVEWTFNTSLNWLNAKEVATNELNLKRLVLSINWDNVTKDRVSGECSLSINGEIYNFVLTAINNNITKGMESDRMIAMNAVDYSLSPKQARPIQGLGHSLNAMVIPVGEKYFVEYTIYTTSMGEAVIRTALIPNHPIEGKDLRYAIAVDNEKPQIVSLATEFRSEPWKINVLRNQTVKETIHNITKPGKHTIRIYALDEGVVLDQIMVDFDKDRKFYQIPVSKQ</sequence>
<evidence type="ECO:0000256" key="1">
    <source>
        <dbReference type="ARBA" id="ARBA00022801"/>
    </source>
</evidence>
<evidence type="ECO:0000259" key="3">
    <source>
        <dbReference type="Pfam" id="PF17829"/>
    </source>
</evidence>
<keyword evidence="2" id="KW-0732">Signal</keyword>
<dbReference type="PANTHER" id="PTHR37842">
    <property type="match status" value="1"/>
</dbReference>
<dbReference type="Gene3D" id="2.60.120.1620">
    <property type="match status" value="1"/>
</dbReference>
<dbReference type="Gene3D" id="3.30.379.10">
    <property type="entry name" value="Chitobiase/beta-hexosaminidase domain 2-like"/>
    <property type="match status" value="1"/>
</dbReference>
<evidence type="ECO:0000313" key="4">
    <source>
        <dbReference type="EMBL" id="SHE44760.1"/>
    </source>
</evidence>